<feature type="compositionally biased region" description="Low complexity" evidence="3">
    <location>
        <begin position="524"/>
        <end position="565"/>
    </location>
</feature>
<feature type="region of interest" description="Disordered" evidence="3">
    <location>
        <begin position="501"/>
        <end position="789"/>
    </location>
</feature>
<sequence>MGIKGIYPELGPCRRISLSKLAGECLESNKRPYRIAIDIAIWHFQNQAARGGTNPAIRTLFYRLVRLLAIPIQPVFVFDGPHKPVFKRNKRSGRGDGVAIAMAKRLIRLFGFPAHDAPGEAEAECALLQRHGIVDAVLSEDVDTIMFGCTKTLRNWSAESKNANTPTHVSLYDVYDMNLGDIGLDREGMVLVALMSGGDYLPDGIPGCGVKVACEAAKAGFGKSVCRLKASDKAGILDWRRRLIHELQTNEQKFFRTKHKKLVIPDDFPNIEVLRYYTHPVVSPESSLQDIKQKVVRKSDIQLEALREFTRETFDWDYRIGAIKFVRVLGQALLVQKIAEEAEAAAQHILRISGRRTHFSTDSMPELRVSYIPEEVVPIDVSNEVDEVIQHDRGALALNSDEEFEMLPGAVEETAKIFDITKPDLAWVLEGLVKTCTPSVFEQWQDKQRAKAVKTSVTRKTTKKKMNEPSVTKSAKAAPDMPRGALDQYVKTTKASCASRNTLPKMPHEASWSPPPISAPLPNNPALRPPCRLLACASPSKQPSPWSWPSPLSSPSSSRPFSSTTKSKRPVKKASSALQVIDSSPTYTPRSSQTQKLPEAIYISSSPPAALTSSPPASPSPRRPSSVATASLFSPTDKVSGTVRSDSQDNRPRGPKALKGSPKRALRQRHGFLGSTSPKSPVLKQSSMDMFVKKSHKPSATAAAAAAAAAESGPAGPGPGQTVLLDGTDDHDDGDSDLEPLPARMQLTSASSAKGASSFQATSTTLARDQIEEASRAESSLKKKLLRPRASAPGFYEEIELSDEERDVQLAAAAAAAAAAGSSSRASRASRAIRWSDVSVVDLT</sequence>
<feature type="compositionally biased region" description="Basic residues" evidence="3">
    <location>
        <begin position="653"/>
        <end position="670"/>
    </location>
</feature>
<dbReference type="GO" id="GO:0006281">
    <property type="term" value="P:DNA repair"/>
    <property type="evidence" value="ECO:0007669"/>
    <property type="project" value="UniProtKB-ARBA"/>
</dbReference>
<dbReference type="InterPro" id="IPR006086">
    <property type="entry name" value="XPG-I_dom"/>
</dbReference>
<feature type="compositionally biased region" description="Low complexity" evidence="3">
    <location>
        <begin position="604"/>
        <end position="615"/>
    </location>
</feature>
<dbReference type="FunFam" id="3.40.50.1010:FF:000037">
    <property type="entry name" value="Rad2-like endonuclease, putative (AFU_orthologue AFUA_3G13260)"/>
    <property type="match status" value="1"/>
</dbReference>
<dbReference type="Gene3D" id="3.40.50.1010">
    <property type="entry name" value="5'-nuclease"/>
    <property type="match status" value="2"/>
</dbReference>
<feature type="compositionally biased region" description="Polar residues" evidence="3">
    <location>
        <begin position="632"/>
        <end position="645"/>
    </location>
</feature>
<feature type="compositionally biased region" description="Basic and acidic residues" evidence="3">
    <location>
        <begin position="769"/>
        <end position="781"/>
    </location>
</feature>
<feature type="region of interest" description="Disordered" evidence="3">
    <location>
        <begin position="459"/>
        <end position="482"/>
    </location>
</feature>
<feature type="compositionally biased region" description="Polar residues" evidence="3">
    <location>
        <begin position="674"/>
        <end position="688"/>
    </location>
</feature>
<dbReference type="Proteomes" id="UP000811619">
    <property type="component" value="Unassembled WGS sequence"/>
</dbReference>
<keyword evidence="7" id="KW-1185">Reference proteome</keyword>
<dbReference type="SMART" id="SM00485">
    <property type="entry name" value="XPGN"/>
    <property type="match status" value="1"/>
</dbReference>
<dbReference type="Pfam" id="PF00867">
    <property type="entry name" value="XPG_I"/>
    <property type="match status" value="1"/>
</dbReference>
<dbReference type="FunFam" id="3.40.50.1010:FF:000051">
    <property type="entry name" value="Rad2-like endonuclease, putative (AFU_orthologue AFUA_3G13260)"/>
    <property type="match status" value="1"/>
</dbReference>
<evidence type="ECO:0000259" key="4">
    <source>
        <dbReference type="SMART" id="SM00484"/>
    </source>
</evidence>
<dbReference type="GO" id="GO:0008821">
    <property type="term" value="F:crossover junction DNA endonuclease activity"/>
    <property type="evidence" value="ECO:0007669"/>
    <property type="project" value="InterPro"/>
</dbReference>
<dbReference type="Gene3D" id="1.10.150.20">
    <property type="entry name" value="5' to 3' exonuclease, C-terminal subdomain"/>
    <property type="match status" value="1"/>
</dbReference>
<dbReference type="GO" id="GO:0017108">
    <property type="term" value="F:5'-flap endonuclease activity"/>
    <property type="evidence" value="ECO:0007669"/>
    <property type="project" value="TreeGrafter"/>
</dbReference>
<dbReference type="InterPro" id="IPR036279">
    <property type="entry name" value="5-3_exonuclease_C_sf"/>
</dbReference>
<dbReference type="InterPro" id="IPR041177">
    <property type="entry name" value="GEN1_C"/>
</dbReference>
<dbReference type="CDD" id="cd09870">
    <property type="entry name" value="PIN_YEN1"/>
    <property type="match status" value="1"/>
</dbReference>
<feature type="domain" description="XPG-I" evidence="4">
    <location>
        <begin position="108"/>
        <end position="184"/>
    </location>
</feature>
<evidence type="ECO:0000259" key="5">
    <source>
        <dbReference type="SMART" id="SM00485"/>
    </source>
</evidence>
<evidence type="ECO:0008006" key="8">
    <source>
        <dbReference type="Google" id="ProtNLM"/>
    </source>
</evidence>
<dbReference type="SMART" id="SM00484">
    <property type="entry name" value="XPGI"/>
    <property type="match status" value="1"/>
</dbReference>
<comment type="caution">
    <text evidence="6">The sequence shown here is derived from an EMBL/GenBank/DDBJ whole genome shotgun (WGS) entry which is preliminary data.</text>
</comment>
<organism evidence="6 7">
    <name type="scientific">Claviceps africana</name>
    <dbReference type="NCBI Taxonomy" id="83212"/>
    <lineage>
        <taxon>Eukaryota</taxon>
        <taxon>Fungi</taxon>
        <taxon>Dikarya</taxon>
        <taxon>Ascomycota</taxon>
        <taxon>Pezizomycotina</taxon>
        <taxon>Sordariomycetes</taxon>
        <taxon>Hypocreomycetidae</taxon>
        <taxon>Hypocreales</taxon>
        <taxon>Clavicipitaceae</taxon>
        <taxon>Claviceps</taxon>
    </lineage>
</organism>
<name>A0A8K0JCK2_9HYPO</name>
<dbReference type="AlphaFoldDB" id="A0A8K0JCK2"/>
<keyword evidence="1" id="KW-0540">Nuclease</keyword>
<feature type="compositionally biased region" description="Polar residues" evidence="3">
    <location>
        <begin position="746"/>
        <end position="767"/>
    </location>
</feature>
<gene>
    <name evidence="6" type="ORF">E4U42_003592</name>
</gene>
<reference evidence="6" key="1">
    <citation type="journal article" date="2020" name="bioRxiv">
        <title>Whole genome comparisons of ergot fungi reveals the divergence and evolution of species within the genus Claviceps are the result of varying mechanisms driving genome evolution and host range expansion.</title>
        <authorList>
            <person name="Wyka S.A."/>
            <person name="Mondo S.J."/>
            <person name="Liu M."/>
            <person name="Dettman J."/>
            <person name="Nalam V."/>
            <person name="Broders K.D."/>
        </authorList>
    </citation>
    <scope>NUCLEOTIDE SEQUENCE</scope>
    <source>
        <strain evidence="6">CCC 489</strain>
    </source>
</reference>
<evidence type="ECO:0000256" key="2">
    <source>
        <dbReference type="ARBA" id="ARBA00022801"/>
    </source>
</evidence>
<evidence type="ECO:0000313" key="6">
    <source>
        <dbReference type="EMBL" id="KAG5926128.1"/>
    </source>
</evidence>
<dbReference type="PRINTS" id="PR00853">
    <property type="entry name" value="XPGRADSUPER"/>
</dbReference>
<feature type="compositionally biased region" description="Low complexity" evidence="3">
    <location>
        <begin position="698"/>
        <end position="714"/>
    </location>
</feature>
<dbReference type="Pfam" id="PF00752">
    <property type="entry name" value="XPG_N"/>
    <property type="match status" value="1"/>
</dbReference>
<protein>
    <recommendedName>
        <fullName evidence="8">Flap structure-specific endonuclease</fullName>
    </recommendedName>
</protein>
<dbReference type="OrthoDB" id="2959108at2759"/>
<dbReference type="SUPFAM" id="SSF88723">
    <property type="entry name" value="PIN domain-like"/>
    <property type="match status" value="1"/>
</dbReference>
<dbReference type="InterPro" id="IPR029060">
    <property type="entry name" value="PIN-like_dom_sf"/>
</dbReference>
<evidence type="ECO:0000313" key="7">
    <source>
        <dbReference type="Proteomes" id="UP000811619"/>
    </source>
</evidence>
<dbReference type="PANTHER" id="PTHR11081">
    <property type="entry name" value="FLAP ENDONUCLEASE FAMILY MEMBER"/>
    <property type="match status" value="1"/>
</dbReference>
<evidence type="ECO:0000256" key="1">
    <source>
        <dbReference type="ARBA" id="ARBA00022722"/>
    </source>
</evidence>
<feature type="compositionally biased region" description="Polar residues" evidence="3">
    <location>
        <begin position="576"/>
        <end position="596"/>
    </location>
</feature>
<feature type="compositionally biased region" description="Acidic residues" evidence="3">
    <location>
        <begin position="727"/>
        <end position="738"/>
    </location>
</feature>
<dbReference type="InterPro" id="IPR037316">
    <property type="entry name" value="Yen1_H3TH"/>
</dbReference>
<feature type="compositionally biased region" description="Pro residues" evidence="3">
    <location>
        <begin position="513"/>
        <end position="523"/>
    </location>
</feature>
<accession>A0A8K0JCK2</accession>
<proteinExistence type="predicted"/>
<dbReference type="InterPro" id="IPR006084">
    <property type="entry name" value="XPG/Rad2"/>
</dbReference>
<keyword evidence="2" id="KW-0378">Hydrolase</keyword>
<evidence type="ECO:0000256" key="3">
    <source>
        <dbReference type="SAM" id="MobiDB-lite"/>
    </source>
</evidence>
<dbReference type="InterPro" id="IPR006085">
    <property type="entry name" value="XPG_DNA_repair_N"/>
</dbReference>
<dbReference type="EMBL" id="SRPY01000298">
    <property type="protein sequence ID" value="KAG5926128.1"/>
    <property type="molecule type" value="Genomic_DNA"/>
</dbReference>
<dbReference type="PANTHER" id="PTHR11081:SF75">
    <property type="entry name" value="ENDONUCLEASE, PUTATIVE (AFU_ORTHOLOGUE AFUA_3G13260)-RELATED"/>
    <property type="match status" value="1"/>
</dbReference>
<dbReference type="Pfam" id="PF18380">
    <property type="entry name" value="GEN1_C"/>
    <property type="match status" value="1"/>
</dbReference>
<feature type="domain" description="XPG N-terminal" evidence="5">
    <location>
        <begin position="1"/>
        <end position="95"/>
    </location>
</feature>
<dbReference type="SUPFAM" id="SSF47807">
    <property type="entry name" value="5' to 3' exonuclease, C-terminal subdomain"/>
    <property type="match status" value="1"/>
</dbReference>
<dbReference type="CDD" id="cd09906">
    <property type="entry name" value="H3TH_YEN1"/>
    <property type="match status" value="1"/>
</dbReference>